<dbReference type="AlphaFoldDB" id="A0A8T1TPU2"/>
<dbReference type="OrthoDB" id="126242at2759"/>
<accession>A0A8T1TPU2</accession>
<proteinExistence type="predicted"/>
<organism evidence="1 2">
    <name type="scientific">Phytophthora cactorum</name>
    <dbReference type="NCBI Taxonomy" id="29920"/>
    <lineage>
        <taxon>Eukaryota</taxon>
        <taxon>Sar</taxon>
        <taxon>Stramenopiles</taxon>
        <taxon>Oomycota</taxon>
        <taxon>Peronosporomycetes</taxon>
        <taxon>Peronosporales</taxon>
        <taxon>Peronosporaceae</taxon>
        <taxon>Phytophthora</taxon>
    </lineage>
</organism>
<protein>
    <submittedName>
        <fullName evidence="1">Uncharacterized protein</fullName>
    </submittedName>
</protein>
<reference evidence="1" key="1">
    <citation type="submission" date="2021-01" db="EMBL/GenBank/DDBJ databases">
        <title>Phytophthora aleatoria, a newly-described species from Pinus radiata is distinct from Phytophthora cactorum isolates based on comparative genomics.</title>
        <authorList>
            <person name="Mcdougal R."/>
            <person name="Panda P."/>
            <person name="Williams N."/>
            <person name="Studholme D.J."/>
        </authorList>
    </citation>
    <scope>NUCLEOTIDE SEQUENCE</scope>
    <source>
        <strain evidence="1">NZFS 3830</strain>
    </source>
</reference>
<feature type="non-terminal residue" evidence="1">
    <location>
        <position position="1"/>
    </location>
</feature>
<name>A0A8T1TPU2_9STRA</name>
<evidence type="ECO:0000313" key="2">
    <source>
        <dbReference type="Proteomes" id="UP000688947"/>
    </source>
</evidence>
<gene>
    <name evidence="1" type="ORF">JG687_00017488</name>
</gene>
<evidence type="ECO:0000313" key="1">
    <source>
        <dbReference type="EMBL" id="KAG6945100.1"/>
    </source>
</evidence>
<comment type="caution">
    <text evidence="1">The sequence shown here is derived from an EMBL/GenBank/DDBJ whole genome shotgun (WGS) entry which is preliminary data.</text>
</comment>
<sequence length="80" mass="9220">LETGQRPQCVSSDYLCTPRLKGYKERLVQDVDERLDLLYVKYQCTGTDGCFFSTVSSSYLHKRVKTTVLFPFITSHKTGY</sequence>
<dbReference type="EMBL" id="JAENGZ010002046">
    <property type="protein sequence ID" value="KAG6945100.1"/>
    <property type="molecule type" value="Genomic_DNA"/>
</dbReference>
<dbReference type="Proteomes" id="UP000688947">
    <property type="component" value="Unassembled WGS sequence"/>
</dbReference>